<organism evidence="1 2">
    <name type="scientific">Jatropha curcas</name>
    <name type="common">Barbados nut</name>
    <dbReference type="NCBI Taxonomy" id="180498"/>
    <lineage>
        <taxon>Eukaryota</taxon>
        <taxon>Viridiplantae</taxon>
        <taxon>Streptophyta</taxon>
        <taxon>Embryophyta</taxon>
        <taxon>Tracheophyta</taxon>
        <taxon>Spermatophyta</taxon>
        <taxon>Magnoliopsida</taxon>
        <taxon>eudicotyledons</taxon>
        <taxon>Gunneridae</taxon>
        <taxon>Pentapetalae</taxon>
        <taxon>rosids</taxon>
        <taxon>fabids</taxon>
        <taxon>Malpighiales</taxon>
        <taxon>Euphorbiaceae</taxon>
        <taxon>Crotonoideae</taxon>
        <taxon>Jatropheae</taxon>
        <taxon>Jatropha</taxon>
    </lineage>
</organism>
<protein>
    <submittedName>
        <fullName evidence="1">Uncharacterized protein</fullName>
    </submittedName>
</protein>
<dbReference type="Proteomes" id="UP000027138">
    <property type="component" value="Unassembled WGS sequence"/>
</dbReference>
<keyword evidence="2" id="KW-1185">Reference proteome</keyword>
<dbReference type="AlphaFoldDB" id="A0A067JUM9"/>
<sequence>MAQTSGTERVFRSMCFGGRHGYIKLEEWVEVGRKARTVQGQVDFPRHEDVPGFEWGRMLWTNSVTVQGQH</sequence>
<evidence type="ECO:0000313" key="1">
    <source>
        <dbReference type="EMBL" id="KDP27671.1"/>
    </source>
</evidence>
<reference evidence="1 2" key="1">
    <citation type="journal article" date="2014" name="PLoS ONE">
        <title>Global Analysis of Gene Expression Profiles in Physic Nut (Jatropha curcas L.) Seedlings Exposed to Salt Stress.</title>
        <authorList>
            <person name="Zhang L."/>
            <person name="Zhang C."/>
            <person name="Wu P."/>
            <person name="Chen Y."/>
            <person name="Li M."/>
            <person name="Jiang H."/>
            <person name="Wu G."/>
        </authorList>
    </citation>
    <scope>NUCLEOTIDE SEQUENCE [LARGE SCALE GENOMIC DNA]</scope>
    <source>
        <strain evidence="2">cv. GZQX0401</strain>
        <tissue evidence="1">Young leaves</tissue>
    </source>
</reference>
<dbReference type="EMBL" id="KK914810">
    <property type="protein sequence ID" value="KDP27671.1"/>
    <property type="molecule type" value="Genomic_DNA"/>
</dbReference>
<proteinExistence type="predicted"/>
<gene>
    <name evidence="1" type="ORF">JCGZ_19563</name>
</gene>
<name>A0A067JUM9_JATCU</name>
<evidence type="ECO:0000313" key="2">
    <source>
        <dbReference type="Proteomes" id="UP000027138"/>
    </source>
</evidence>
<accession>A0A067JUM9</accession>